<evidence type="ECO:0000313" key="1">
    <source>
        <dbReference type="EMBL" id="KAI0045318.1"/>
    </source>
</evidence>
<protein>
    <submittedName>
        <fullName evidence="1">Uncharacterized protein</fullName>
    </submittedName>
</protein>
<keyword evidence="2" id="KW-1185">Reference proteome</keyword>
<reference evidence="1" key="2">
    <citation type="journal article" date="2022" name="New Phytol.">
        <title>Evolutionary transition to the ectomycorrhizal habit in the genomes of a hyperdiverse lineage of mushroom-forming fungi.</title>
        <authorList>
            <person name="Looney B."/>
            <person name="Miyauchi S."/>
            <person name="Morin E."/>
            <person name="Drula E."/>
            <person name="Courty P.E."/>
            <person name="Kohler A."/>
            <person name="Kuo A."/>
            <person name="LaButti K."/>
            <person name="Pangilinan J."/>
            <person name="Lipzen A."/>
            <person name="Riley R."/>
            <person name="Andreopoulos W."/>
            <person name="He G."/>
            <person name="Johnson J."/>
            <person name="Nolan M."/>
            <person name="Tritt A."/>
            <person name="Barry K.W."/>
            <person name="Grigoriev I.V."/>
            <person name="Nagy L.G."/>
            <person name="Hibbett D."/>
            <person name="Henrissat B."/>
            <person name="Matheny P.B."/>
            <person name="Labbe J."/>
            <person name="Martin F.M."/>
        </authorList>
    </citation>
    <scope>NUCLEOTIDE SEQUENCE</scope>
    <source>
        <strain evidence="1">FP105234-sp</strain>
    </source>
</reference>
<dbReference type="Proteomes" id="UP000814033">
    <property type="component" value="Unassembled WGS sequence"/>
</dbReference>
<dbReference type="EMBL" id="MU275955">
    <property type="protein sequence ID" value="KAI0045318.1"/>
    <property type="molecule type" value="Genomic_DNA"/>
</dbReference>
<gene>
    <name evidence="1" type="ORF">FA95DRAFT_1607819</name>
</gene>
<reference evidence="1" key="1">
    <citation type="submission" date="2021-02" db="EMBL/GenBank/DDBJ databases">
        <authorList>
            <consortium name="DOE Joint Genome Institute"/>
            <person name="Ahrendt S."/>
            <person name="Looney B.P."/>
            <person name="Miyauchi S."/>
            <person name="Morin E."/>
            <person name="Drula E."/>
            <person name="Courty P.E."/>
            <person name="Chicoki N."/>
            <person name="Fauchery L."/>
            <person name="Kohler A."/>
            <person name="Kuo A."/>
            <person name="Labutti K."/>
            <person name="Pangilinan J."/>
            <person name="Lipzen A."/>
            <person name="Riley R."/>
            <person name="Andreopoulos W."/>
            <person name="He G."/>
            <person name="Johnson J."/>
            <person name="Barry K.W."/>
            <person name="Grigoriev I.V."/>
            <person name="Nagy L."/>
            <person name="Hibbett D."/>
            <person name="Henrissat B."/>
            <person name="Matheny P.B."/>
            <person name="Labbe J."/>
            <person name="Martin F."/>
        </authorList>
    </citation>
    <scope>NUCLEOTIDE SEQUENCE</scope>
    <source>
        <strain evidence="1">FP105234-sp</strain>
    </source>
</reference>
<comment type="caution">
    <text evidence="1">The sequence shown here is derived from an EMBL/GenBank/DDBJ whole genome shotgun (WGS) entry which is preliminary data.</text>
</comment>
<sequence length="211" mass="22127">MLPLLALAVVPLVAATPLRLLHRIYDPTVPDALFHDRAVLTPDAAGLFSVEPSPSADTLFAQTAHDVSHALYQLALAPTADADPDAPWLISSVRACHLSHLPAEHIVLHLPAPGSPPTALDYFLVPVPDDGACPPHTPALAAPRNLSVSVALPTHPPLPDLRVPPPVTTEGDPAEPVVEKSFIQKYWLYIVLALGAMLLAPGPDDSAAAGS</sequence>
<name>A0ACB8RMH5_9AGAM</name>
<accession>A0ACB8RMH5</accession>
<evidence type="ECO:0000313" key="2">
    <source>
        <dbReference type="Proteomes" id="UP000814033"/>
    </source>
</evidence>
<organism evidence="1 2">
    <name type="scientific">Auriscalpium vulgare</name>
    <dbReference type="NCBI Taxonomy" id="40419"/>
    <lineage>
        <taxon>Eukaryota</taxon>
        <taxon>Fungi</taxon>
        <taxon>Dikarya</taxon>
        <taxon>Basidiomycota</taxon>
        <taxon>Agaricomycotina</taxon>
        <taxon>Agaricomycetes</taxon>
        <taxon>Russulales</taxon>
        <taxon>Auriscalpiaceae</taxon>
        <taxon>Auriscalpium</taxon>
    </lineage>
</organism>
<proteinExistence type="predicted"/>